<dbReference type="Proteomes" id="UP001165366">
    <property type="component" value="Unassembled WGS sequence"/>
</dbReference>
<accession>A0ABS9KGB2</accession>
<dbReference type="Pfam" id="PF09084">
    <property type="entry name" value="NMT1"/>
    <property type="match status" value="1"/>
</dbReference>
<dbReference type="SUPFAM" id="SSF53850">
    <property type="entry name" value="Periplasmic binding protein-like II"/>
    <property type="match status" value="1"/>
</dbReference>
<gene>
    <name evidence="3" type="ORF">L6773_14895</name>
</gene>
<evidence type="ECO:0000259" key="2">
    <source>
        <dbReference type="SMART" id="SM00062"/>
    </source>
</evidence>
<evidence type="ECO:0000256" key="1">
    <source>
        <dbReference type="ARBA" id="ARBA00010742"/>
    </source>
</evidence>
<evidence type="ECO:0000313" key="3">
    <source>
        <dbReference type="EMBL" id="MCG2589866.1"/>
    </source>
</evidence>
<dbReference type="Gene3D" id="3.40.190.10">
    <property type="entry name" value="Periplasmic binding protein-like II"/>
    <property type="match status" value="2"/>
</dbReference>
<protein>
    <submittedName>
        <fullName evidence="3">NrtA/SsuA/CpmA family ABC transporter substrate-binding protein</fullName>
    </submittedName>
</protein>
<dbReference type="InterPro" id="IPR015168">
    <property type="entry name" value="SsuA/THI5"/>
</dbReference>
<reference evidence="3" key="2">
    <citation type="submission" date="2024-05" db="EMBL/GenBank/DDBJ databases">
        <title>Rhodohalobacter halophilus gen. nov., sp. nov., a moderately halophilic member of the family Balneolaceae.</title>
        <authorList>
            <person name="Xia J."/>
        </authorList>
    </citation>
    <scope>NUCLEOTIDE SEQUENCE</scope>
    <source>
        <strain evidence="3">WB101</strain>
    </source>
</reference>
<dbReference type="PANTHER" id="PTHR30024">
    <property type="entry name" value="ALIPHATIC SULFONATES-BINDING PROTEIN-RELATED"/>
    <property type="match status" value="1"/>
</dbReference>
<reference evidence="3" key="1">
    <citation type="submission" date="2022-01" db="EMBL/GenBank/DDBJ databases">
        <authorList>
            <person name="Wang Y."/>
        </authorList>
    </citation>
    <scope>NUCLEOTIDE SEQUENCE</scope>
    <source>
        <strain evidence="3">WB101</strain>
    </source>
</reference>
<comment type="caution">
    <text evidence="3">The sequence shown here is derived from an EMBL/GenBank/DDBJ whole genome shotgun (WGS) entry which is preliminary data.</text>
</comment>
<feature type="domain" description="Solute-binding protein family 3/N-terminal" evidence="2">
    <location>
        <begin position="52"/>
        <end position="277"/>
    </location>
</feature>
<dbReference type="SMART" id="SM00062">
    <property type="entry name" value="PBPb"/>
    <property type="match status" value="1"/>
</dbReference>
<dbReference type="EMBL" id="JAKLWS010000022">
    <property type="protein sequence ID" value="MCG2589866.1"/>
    <property type="molecule type" value="Genomic_DNA"/>
</dbReference>
<dbReference type="InterPro" id="IPR001638">
    <property type="entry name" value="Solute-binding_3/MltF_N"/>
</dbReference>
<sequence>MSSTKKSNHLLKMIASRSVQKSFRIELYAVLFCCMLTGCYQSESGQHEELQEVAIGVTSTYQGEAATYIAKERGFFELNGLNVTLKENPSGKISMRDLIDGVVQIAHVAETPVIYSIMDTSYFKGSGHPPFQIFADKIYSHDIQKIIGRRDHGITEAEDIVGKKVAIYQGTQLDYFFDSFLLEHQILNSEIEIVNMSPEKQIEAIKNGEIDVSVTWEPYSSYIQKELGENAVHIDTDLTYSTLWLSVALNSYASSHPDILAAYLESIKMAQDYIRENPSDAQEILARKTNVPLDVIESLWTEIDFELSLSERMLTLLEDQARWMIRNDLADTTIQNMEELINFGPMEQVHPIGITVVR</sequence>
<proteinExistence type="inferred from homology"/>
<evidence type="ECO:0000313" key="4">
    <source>
        <dbReference type="Proteomes" id="UP001165366"/>
    </source>
</evidence>
<organism evidence="3 4">
    <name type="scientific">Rhodohalobacter sulfatireducens</name>
    <dbReference type="NCBI Taxonomy" id="2911366"/>
    <lineage>
        <taxon>Bacteria</taxon>
        <taxon>Pseudomonadati</taxon>
        <taxon>Balneolota</taxon>
        <taxon>Balneolia</taxon>
        <taxon>Balneolales</taxon>
        <taxon>Balneolaceae</taxon>
        <taxon>Rhodohalobacter</taxon>
    </lineage>
</organism>
<keyword evidence="4" id="KW-1185">Reference proteome</keyword>
<comment type="similarity">
    <text evidence="1">Belongs to the bacterial solute-binding protein SsuA/TauA family.</text>
</comment>
<name>A0ABS9KGB2_9BACT</name>
<dbReference type="CDD" id="cd01008">
    <property type="entry name" value="PBP2_NrtA_SsuA_CpmA_like"/>
    <property type="match status" value="1"/>
</dbReference>